<evidence type="ECO:0000313" key="2">
    <source>
        <dbReference type="EMBL" id="KAJ1194421.1"/>
    </source>
</evidence>
<reference evidence="2" key="1">
    <citation type="journal article" date="2022" name="bioRxiv">
        <title>Sequencing and chromosome-scale assembly of the giantPleurodeles waltlgenome.</title>
        <authorList>
            <person name="Brown T."/>
            <person name="Elewa A."/>
            <person name="Iarovenko S."/>
            <person name="Subramanian E."/>
            <person name="Araus A.J."/>
            <person name="Petzold A."/>
            <person name="Susuki M."/>
            <person name="Suzuki K.-i.T."/>
            <person name="Hayashi T."/>
            <person name="Toyoda A."/>
            <person name="Oliveira C."/>
            <person name="Osipova E."/>
            <person name="Leigh N.D."/>
            <person name="Simon A."/>
            <person name="Yun M.H."/>
        </authorList>
    </citation>
    <scope>NUCLEOTIDE SEQUENCE</scope>
    <source>
        <strain evidence="2">20211129_DDA</strain>
        <tissue evidence="2">Liver</tissue>
    </source>
</reference>
<proteinExistence type="predicted"/>
<feature type="region of interest" description="Disordered" evidence="1">
    <location>
        <begin position="52"/>
        <end position="117"/>
    </location>
</feature>
<feature type="region of interest" description="Disordered" evidence="1">
    <location>
        <begin position="135"/>
        <end position="155"/>
    </location>
</feature>
<name>A0AAV7V0T9_PLEWA</name>
<evidence type="ECO:0000313" key="3">
    <source>
        <dbReference type="Proteomes" id="UP001066276"/>
    </source>
</evidence>
<dbReference type="AlphaFoldDB" id="A0AAV7V0T9"/>
<organism evidence="2 3">
    <name type="scientific">Pleurodeles waltl</name>
    <name type="common">Iberian ribbed newt</name>
    <dbReference type="NCBI Taxonomy" id="8319"/>
    <lineage>
        <taxon>Eukaryota</taxon>
        <taxon>Metazoa</taxon>
        <taxon>Chordata</taxon>
        <taxon>Craniata</taxon>
        <taxon>Vertebrata</taxon>
        <taxon>Euteleostomi</taxon>
        <taxon>Amphibia</taxon>
        <taxon>Batrachia</taxon>
        <taxon>Caudata</taxon>
        <taxon>Salamandroidea</taxon>
        <taxon>Salamandridae</taxon>
        <taxon>Pleurodelinae</taxon>
        <taxon>Pleurodeles</taxon>
    </lineage>
</organism>
<gene>
    <name evidence="2" type="ORF">NDU88_003710</name>
</gene>
<sequence>MDLKVQQALALLREAGRLDLVAPEALAQGRPVRWASAGVAAAVVACSPPRVAGSGKVSAGRGQAGREAGPGAGRAGRGRVGFGGAVREAPRASLEAGLGQRARASGNTAQRGTAVRRYGARPGAALNKMAVPAKIGHGGKGKGGAEASRFSGGKKAAGRARVLSSAGGGEGVKGLLDPRGNKGTLWSPFPKSGPLCWCGAVRMTRGP</sequence>
<dbReference type="EMBL" id="JANPWB010000004">
    <property type="protein sequence ID" value="KAJ1194421.1"/>
    <property type="molecule type" value="Genomic_DNA"/>
</dbReference>
<accession>A0AAV7V0T9</accession>
<evidence type="ECO:0000256" key="1">
    <source>
        <dbReference type="SAM" id="MobiDB-lite"/>
    </source>
</evidence>
<comment type="caution">
    <text evidence="2">The sequence shown here is derived from an EMBL/GenBank/DDBJ whole genome shotgun (WGS) entry which is preliminary data.</text>
</comment>
<protein>
    <submittedName>
        <fullName evidence="2">Uncharacterized protein</fullName>
    </submittedName>
</protein>
<feature type="compositionally biased region" description="Gly residues" evidence="1">
    <location>
        <begin position="68"/>
        <end position="84"/>
    </location>
</feature>
<keyword evidence="3" id="KW-1185">Reference proteome</keyword>
<dbReference type="Proteomes" id="UP001066276">
    <property type="component" value="Chromosome 2_2"/>
</dbReference>